<proteinExistence type="inferred from homology"/>
<dbReference type="NCBIfam" id="TIGR02937">
    <property type="entry name" value="sigma70-ECF"/>
    <property type="match status" value="1"/>
</dbReference>
<keyword evidence="5" id="KW-0804">Transcription</keyword>
<dbReference type="InterPro" id="IPR013325">
    <property type="entry name" value="RNA_pol_sigma_r2"/>
</dbReference>
<dbReference type="SUPFAM" id="SSF88946">
    <property type="entry name" value="Sigma2 domain of RNA polymerase sigma factors"/>
    <property type="match status" value="1"/>
</dbReference>
<evidence type="ECO:0000259" key="6">
    <source>
        <dbReference type="Pfam" id="PF04542"/>
    </source>
</evidence>
<keyword evidence="9" id="KW-1185">Reference proteome</keyword>
<gene>
    <name evidence="8" type="ORF">SHK19_21780</name>
</gene>
<evidence type="ECO:0000256" key="3">
    <source>
        <dbReference type="ARBA" id="ARBA00023082"/>
    </source>
</evidence>
<evidence type="ECO:0000256" key="5">
    <source>
        <dbReference type="ARBA" id="ARBA00023163"/>
    </source>
</evidence>
<dbReference type="RefSeq" id="WP_322454296.1">
    <property type="nucleotide sequence ID" value="NZ_CP141059.1"/>
</dbReference>
<dbReference type="PANTHER" id="PTHR43133:SF50">
    <property type="entry name" value="ECF RNA POLYMERASE SIGMA FACTOR SIGM"/>
    <property type="match status" value="1"/>
</dbReference>
<name>A0ABZ0ZQP3_9ACTN</name>
<feature type="domain" description="RNA polymerase sigma-70 region 2" evidence="6">
    <location>
        <begin position="17"/>
        <end position="79"/>
    </location>
</feature>
<dbReference type="Proteomes" id="UP001327225">
    <property type="component" value="Chromosome"/>
</dbReference>
<dbReference type="InterPro" id="IPR039425">
    <property type="entry name" value="RNA_pol_sigma-70-like"/>
</dbReference>
<dbReference type="PANTHER" id="PTHR43133">
    <property type="entry name" value="RNA POLYMERASE ECF-TYPE SIGMA FACTO"/>
    <property type="match status" value="1"/>
</dbReference>
<dbReference type="InterPro" id="IPR013324">
    <property type="entry name" value="RNA_pol_sigma_r3/r4-like"/>
</dbReference>
<dbReference type="InterPro" id="IPR014325">
    <property type="entry name" value="RNA_pol_sigma-E_actinobac"/>
</dbReference>
<dbReference type="SUPFAM" id="SSF88659">
    <property type="entry name" value="Sigma3 and sigma4 domains of RNA polymerase sigma factors"/>
    <property type="match status" value="1"/>
</dbReference>
<evidence type="ECO:0000313" key="9">
    <source>
        <dbReference type="Proteomes" id="UP001327225"/>
    </source>
</evidence>
<dbReference type="Gene3D" id="1.10.10.10">
    <property type="entry name" value="Winged helix-like DNA-binding domain superfamily/Winged helix DNA-binding domain"/>
    <property type="match status" value="1"/>
</dbReference>
<feature type="domain" description="RNA polymerase sigma factor 70 region 4 type 2" evidence="7">
    <location>
        <begin position="105"/>
        <end position="156"/>
    </location>
</feature>
<dbReference type="Pfam" id="PF08281">
    <property type="entry name" value="Sigma70_r4_2"/>
    <property type="match status" value="1"/>
</dbReference>
<organism evidence="8 9">
    <name type="scientific">Nocardioides bizhenqiangii</name>
    <dbReference type="NCBI Taxonomy" id="3095076"/>
    <lineage>
        <taxon>Bacteria</taxon>
        <taxon>Bacillati</taxon>
        <taxon>Actinomycetota</taxon>
        <taxon>Actinomycetes</taxon>
        <taxon>Propionibacteriales</taxon>
        <taxon>Nocardioidaceae</taxon>
        <taxon>Nocardioides</taxon>
    </lineage>
</organism>
<keyword evidence="4" id="KW-0238">DNA-binding</keyword>
<comment type="similarity">
    <text evidence="1">Belongs to the sigma-70 factor family. ECF subfamily.</text>
</comment>
<evidence type="ECO:0000256" key="4">
    <source>
        <dbReference type="ARBA" id="ARBA00023125"/>
    </source>
</evidence>
<dbReference type="EMBL" id="CP141059">
    <property type="protein sequence ID" value="WQQ26572.1"/>
    <property type="molecule type" value="Genomic_DNA"/>
</dbReference>
<dbReference type="InterPro" id="IPR007627">
    <property type="entry name" value="RNA_pol_sigma70_r2"/>
</dbReference>
<evidence type="ECO:0000256" key="1">
    <source>
        <dbReference type="ARBA" id="ARBA00010641"/>
    </source>
</evidence>
<protein>
    <submittedName>
        <fullName evidence="8">SigE family RNA polymerase sigma factor</fullName>
    </submittedName>
</protein>
<sequence>MRRSARDDAEFTEFVAARSDQLYRSAYLLTTSPHAAEDLLQTTLTKVYVGWRRLRAANDPVAYAHGILIKSFLSERRLRRSGELPVDRTPEPPAREPVDPVERLTLMAALAELAPLDRAAVVLRYWNDQSVAATAADLGLTEAAVKNRCLRGLRLLRDLLGDDAPDPTTSHPSSPNPVA</sequence>
<dbReference type="InterPro" id="IPR013249">
    <property type="entry name" value="RNA_pol_sigma70_r4_t2"/>
</dbReference>
<evidence type="ECO:0000256" key="2">
    <source>
        <dbReference type="ARBA" id="ARBA00023015"/>
    </source>
</evidence>
<keyword evidence="2" id="KW-0805">Transcription regulation</keyword>
<keyword evidence="3" id="KW-0731">Sigma factor</keyword>
<dbReference type="InterPro" id="IPR014284">
    <property type="entry name" value="RNA_pol_sigma-70_dom"/>
</dbReference>
<dbReference type="Pfam" id="PF04542">
    <property type="entry name" value="Sigma70_r2"/>
    <property type="match status" value="1"/>
</dbReference>
<dbReference type="InterPro" id="IPR036388">
    <property type="entry name" value="WH-like_DNA-bd_sf"/>
</dbReference>
<dbReference type="NCBIfam" id="TIGR02983">
    <property type="entry name" value="SigE-fam_strep"/>
    <property type="match status" value="1"/>
</dbReference>
<accession>A0ABZ0ZQP3</accession>
<evidence type="ECO:0000259" key="7">
    <source>
        <dbReference type="Pfam" id="PF08281"/>
    </source>
</evidence>
<reference evidence="9" key="1">
    <citation type="submission" date="2023-12" db="EMBL/GenBank/DDBJ databases">
        <title>Novel species in genus Nocardioides.</title>
        <authorList>
            <person name="Zhou H."/>
        </authorList>
    </citation>
    <scope>NUCLEOTIDE SEQUENCE [LARGE SCALE GENOMIC DNA]</scope>
    <source>
        <strain evidence="9">HM61</strain>
    </source>
</reference>
<dbReference type="Gene3D" id="1.10.1740.10">
    <property type="match status" value="1"/>
</dbReference>
<evidence type="ECO:0000313" key="8">
    <source>
        <dbReference type="EMBL" id="WQQ26572.1"/>
    </source>
</evidence>